<evidence type="ECO:0000313" key="3">
    <source>
        <dbReference type="Proteomes" id="UP001292094"/>
    </source>
</evidence>
<protein>
    <submittedName>
        <fullName evidence="2">Uncharacterized protein</fullName>
    </submittedName>
</protein>
<keyword evidence="1" id="KW-0732">Signal</keyword>
<evidence type="ECO:0000256" key="1">
    <source>
        <dbReference type="SAM" id="SignalP"/>
    </source>
</evidence>
<comment type="caution">
    <text evidence="2">The sequence shown here is derived from an EMBL/GenBank/DDBJ whole genome shotgun (WGS) entry which is preliminary data.</text>
</comment>
<name>A0AAE1Q326_9EUCA</name>
<gene>
    <name evidence="2" type="ORF">Pmani_009997</name>
</gene>
<reference evidence="2" key="1">
    <citation type="submission" date="2023-11" db="EMBL/GenBank/DDBJ databases">
        <title>Genome assemblies of two species of porcelain crab, Petrolisthes cinctipes and Petrolisthes manimaculis (Anomura: Porcellanidae).</title>
        <authorList>
            <person name="Angst P."/>
        </authorList>
    </citation>
    <scope>NUCLEOTIDE SEQUENCE</scope>
    <source>
        <strain evidence="2">PB745_02</strain>
        <tissue evidence="2">Gill</tissue>
    </source>
</reference>
<proteinExistence type="predicted"/>
<dbReference type="AlphaFoldDB" id="A0AAE1Q326"/>
<keyword evidence="3" id="KW-1185">Reference proteome</keyword>
<dbReference type="EMBL" id="JAWZYT010000786">
    <property type="protein sequence ID" value="KAK4319018.1"/>
    <property type="molecule type" value="Genomic_DNA"/>
</dbReference>
<dbReference type="Proteomes" id="UP001292094">
    <property type="component" value="Unassembled WGS sequence"/>
</dbReference>
<evidence type="ECO:0000313" key="2">
    <source>
        <dbReference type="EMBL" id="KAK4319018.1"/>
    </source>
</evidence>
<sequence length="134" mass="15032">MVAIARVGQKMLLVLVACQFLLVTCNPMRSSVRRPFLSNKREKRDTDVDQCQAMTYNVDSTSSDYVDECGTIYNEVLINNVTFMNATCPTTVTTDLGTPCRPYRSQDFSSAINLVLYCYPEHVTGNNDNNNESP</sequence>
<organism evidence="2 3">
    <name type="scientific">Petrolisthes manimaculis</name>
    <dbReference type="NCBI Taxonomy" id="1843537"/>
    <lineage>
        <taxon>Eukaryota</taxon>
        <taxon>Metazoa</taxon>
        <taxon>Ecdysozoa</taxon>
        <taxon>Arthropoda</taxon>
        <taxon>Crustacea</taxon>
        <taxon>Multicrustacea</taxon>
        <taxon>Malacostraca</taxon>
        <taxon>Eumalacostraca</taxon>
        <taxon>Eucarida</taxon>
        <taxon>Decapoda</taxon>
        <taxon>Pleocyemata</taxon>
        <taxon>Anomura</taxon>
        <taxon>Galatheoidea</taxon>
        <taxon>Porcellanidae</taxon>
        <taxon>Petrolisthes</taxon>
    </lineage>
</organism>
<feature type="signal peptide" evidence="1">
    <location>
        <begin position="1"/>
        <end position="25"/>
    </location>
</feature>
<feature type="chain" id="PRO_5042195426" evidence="1">
    <location>
        <begin position="26"/>
        <end position="134"/>
    </location>
</feature>
<accession>A0AAE1Q326</accession>